<sequence length="253" mass="28129">MTEKEKTASLAGRSGLVDWNVVETSFYSTGSQMAIAIDDGSYAVAKISSRFHVPPSTAFEVCRMAGLGGAVMARKTSIAEYRKRQPALTAERALELLIYDPETGALRWRVPRGVASGALAGTRTADGYTQVEIDYRLYRAHRVIWLMMTGKWPKHLVDHRNGMRADNRWKNLREATPLQNARNRKPGKTNTSGTVGVSFIASRNKWQAFIGLDNQVVKLGHFEEKTDAVSARREAERHHYGEFASELSSEGAV</sequence>
<proteinExistence type="predicted"/>
<dbReference type="InterPro" id="IPR016177">
    <property type="entry name" value="DNA-bd_dom_sf"/>
</dbReference>
<dbReference type="SUPFAM" id="SSF54171">
    <property type="entry name" value="DNA-binding domain"/>
    <property type="match status" value="1"/>
</dbReference>
<protein>
    <recommendedName>
        <fullName evidence="1">HNH nuclease domain-containing protein</fullName>
    </recommendedName>
</protein>
<dbReference type="GO" id="GO:0003677">
    <property type="term" value="F:DNA binding"/>
    <property type="evidence" value="ECO:0007669"/>
    <property type="project" value="InterPro"/>
</dbReference>
<name>A0A7G6SSC9_9HYPH</name>
<feature type="domain" description="HNH nuclease" evidence="1">
    <location>
        <begin position="138"/>
        <end position="182"/>
    </location>
</feature>
<evidence type="ECO:0000313" key="3">
    <source>
        <dbReference type="Proteomes" id="UP000515465"/>
    </source>
</evidence>
<organism evidence="2 3">
    <name type="scientific">Mesorhizobium huakuii</name>
    <dbReference type="NCBI Taxonomy" id="28104"/>
    <lineage>
        <taxon>Bacteria</taxon>
        <taxon>Pseudomonadati</taxon>
        <taxon>Pseudomonadota</taxon>
        <taxon>Alphaproteobacteria</taxon>
        <taxon>Hyphomicrobiales</taxon>
        <taxon>Phyllobacteriaceae</taxon>
        <taxon>Mesorhizobium</taxon>
    </lineage>
</organism>
<reference evidence="3" key="1">
    <citation type="journal article" date="2020" name="Mol. Plant Microbe">
        <title>Rhizobial microsymbionts of the narrowly endemic Oxytropis species growing in Kamchatka are characterized by significant genetic diversity and possess a set of genes that are associated with T3SS and T6SS secretion systems and can affect the development of symbiosis.</title>
        <authorList>
            <person name="Safronova V."/>
            <person name="Guro P."/>
            <person name="Sazanova A."/>
            <person name="Kuznetsova I."/>
            <person name="Belimov A."/>
            <person name="Yakubov V."/>
            <person name="Chirak E."/>
            <person name="Afonin A."/>
            <person name="Gogolev Y."/>
            <person name="Andronov E."/>
            <person name="Tikhonovich I."/>
        </authorList>
    </citation>
    <scope>NUCLEOTIDE SEQUENCE [LARGE SCALE GENOMIC DNA]</scope>
    <source>
        <strain evidence="3">583</strain>
    </source>
</reference>
<dbReference type="SUPFAM" id="SSF54060">
    <property type="entry name" value="His-Me finger endonucleases"/>
    <property type="match status" value="1"/>
</dbReference>
<dbReference type="Gene3D" id="3.90.75.20">
    <property type="match status" value="1"/>
</dbReference>
<accession>A0A7G6SSC9</accession>
<dbReference type="Proteomes" id="UP000515465">
    <property type="component" value="Chromosome"/>
</dbReference>
<gene>
    <name evidence="2" type="ORF">HB778_12875</name>
</gene>
<dbReference type="AlphaFoldDB" id="A0A7G6SSC9"/>
<dbReference type="InterPro" id="IPR003615">
    <property type="entry name" value="HNH_nuc"/>
</dbReference>
<dbReference type="InterPro" id="IPR044925">
    <property type="entry name" value="His-Me_finger_sf"/>
</dbReference>
<dbReference type="EMBL" id="CP050296">
    <property type="protein sequence ID" value="QND57411.1"/>
    <property type="molecule type" value="Genomic_DNA"/>
</dbReference>
<evidence type="ECO:0000313" key="2">
    <source>
        <dbReference type="EMBL" id="QND57411.1"/>
    </source>
</evidence>
<dbReference type="Pfam" id="PF13392">
    <property type="entry name" value="HNH_3"/>
    <property type="match status" value="1"/>
</dbReference>
<dbReference type="RefSeq" id="WP_183464236.1">
    <property type="nucleotide sequence ID" value="NZ_CP050296.1"/>
</dbReference>
<evidence type="ECO:0000259" key="1">
    <source>
        <dbReference type="Pfam" id="PF13392"/>
    </source>
</evidence>